<keyword evidence="8" id="KW-0539">Nucleus</keyword>
<keyword evidence="5" id="KW-0862">Zinc</keyword>
<feature type="non-terminal residue" evidence="11">
    <location>
        <position position="1"/>
    </location>
</feature>
<comment type="similarity">
    <text evidence="1">Belongs to the krueppel C2H2-type zinc-finger protein family.</text>
</comment>
<evidence type="ECO:0000256" key="4">
    <source>
        <dbReference type="ARBA" id="ARBA00022771"/>
    </source>
</evidence>
<dbReference type="GO" id="GO:0031519">
    <property type="term" value="C:PcG protein complex"/>
    <property type="evidence" value="ECO:0007669"/>
    <property type="project" value="TreeGrafter"/>
</dbReference>
<dbReference type="PROSITE" id="PS00028">
    <property type="entry name" value="ZINC_FINGER_C2H2_1"/>
    <property type="match status" value="2"/>
</dbReference>
<dbReference type="GO" id="GO:0000981">
    <property type="term" value="F:DNA-binding transcription factor activity, RNA polymerase II-specific"/>
    <property type="evidence" value="ECO:0007669"/>
    <property type="project" value="TreeGrafter"/>
</dbReference>
<dbReference type="InterPro" id="IPR036236">
    <property type="entry name" value="Znf_C2H2_sf"/>
</dbReference>
<evidence type="ECO:0000256" key="5">
    <source>
        <dbReference type="ARBA" id="ARBA00022833"/>
    </source>
</evidence>
<dbReference type="GO" id="GO:0008270">
    <property type="term" value="F:zinc ion binding"/>
    <property type="evidence" value="ECO:0007669"/>
    <property type="project" value="UniProtKB-KW"/>
</dbReference>
<feature type="domain" description="C2H2-type" evidence="10">
    <location>
        <begin position="4"/>
        <end position="31"/>
    </location>
</feature>
<dbReference type="SMART" id="SM00355">
    <property type="entry name" value="ZnF_C2H2"/>
    <property type="match status" value="2"/>
</dbReference>
<dbReference type="PANTHER" id="PTHR14003">
    <property type="entry name" value="TRANSCRIPTIONAL REPRESSOR PROTEIN YY"/>
    <property type="match status" value="1"/>
</dbReference>
<evidence type="ECO:0000256" key="1">
    <source>
        <dbReference type="ARBA" id="ARBA00006991"/>
    </source>
</evidence>
<dbReference type="InterPro" id="IPR013087">
    <property type="entry name" value="Znf_C2H2_type"/>
</dbReference>
<organism evidence="11 13">
    <name type="scientific">Favolaschia claudopus</name>
    <dbReference type="NCBI Taxonomy" id="2862362"/>
    <lineage>
        <taxon>Eukaryota</taxon>
        <taxon>Fungi</taxon>
        <taxon>Dikarya</taxon>
        <taxon>Basidiomycota</taxon>
        <taxon>Agaricomycotina</taxon>
        <taxon>Agaricomycetes</taxon>
        <taxon>Agaricomycetidae</taxon>
        <taxon>Agaricales</taxon>
        <taxon>Marasmiineae</taxon>
        <taxon>Mycenaceae</taxon>
        <taxon>Favolaschia</taxon>
    </lineage>
</organism>
<evidence type="ECO:0000256" key="9">
    <source>
        <dbReference type="PROSITE-ProRule" id="PRU00042"/>
    </source>
</evidence>
<reference evidence="11 13" key="1">
    <citation type="journal article" date="2024" name="J Genomics">
        <title>Draft genome sequencing and assembly of Favolaschia claudopus CIRM-BRFM 2984 isolated from oak limbs.</title>
        <authorList>
            <person name="Navarro D."/>
            <person name="Drula E."/>
            <person name="Chaduli D."/>
            <person name="Cazenave R."/>
            <person name="Ahrendt S."/>
            <person name="Wang J."/>
            <person name="Lipzen A."/>
            <person name="Daum C."/>
            <person name="Barry K."/>
            <person name="Grigoriev I.V."/>
            <person name="Favel A."/>
            <person name="Rosso M.N."/>
            <person name="Martin F."/>
        </authorList>
    </citation>
    <scope>NUCLEOTIDE SEQUENCE [LARGE SCALE GENOMIC DNA]</scope>
    <source>
        <strain evidence="11 13">CIRM-BRFM 2984</strain>
    </source>
</reference>
<dbReference type="AlphaFoldDB" id="A0AAV9ZH63"/>
<evidence type="ECO:0000259" key="10">
    <source>
        <dbReference type="PROSITE" id="PS50157"/>
    </source>
</evidence>
<evidence type="ECO:0000313" key="13">
    <source>
        <dbReference type="Proteomes" id="UP001362999"/>
    </source>
</evidence>
<keyword evidence="7" id="KW-0804">Transcription</keyword>
<keyword evidence="4 9" id="KW-0863">Zinc-finger</keyword>
<gene>
    <name evidence="12" type="ORF">R3P38DRAFT_2368818</name>
    <name evidence="11" type="ORF">R3P38DRAFT_2429693</name>
</gene>
<dbReference type="PROSITE" id="PS50157">
    <property type="entry name" value="ZINC_FINGER_C2H2_2"/>
    <property type="match status" value="2"/>
</dbReference>
<proteinExistence type="inferred from homology"/>
<evidence type="ECO:0000256" key="2">
    <source>
        <dbReference type="ARBA" id="ARBA00022723"/>
    </source>
</evidence>
<dbReference type="Proteomes" id="UP001362999">
    <property type="component" value="Unassembled WGS sequence"/>
</dbReference>
<accession>A0AAV9ZH63</accession>
<keyword evidence="6" id="KW-0805">Transcription regulation</keyword>
<evidence type="ECO:0000256" key="8">
    <source>
        <dbReference type="ARBA" id="ARBA00023242"/>
    </source>
</evidence>
<comment type="caution">
    <text evidence="11">The sequence shown here is derived from an EMBL/GenBank/DDBJ whole genome shotgun (WGS) entry which is preliminary data.</text>
</comment>
<dbReference type="SUPFAM" id="SSF57667">
    <property type="entry name" value="beta-beta-alpha zinc fingers"/>
    <property type="match status" value="1"/>
</dbReference>
<dbReference type="GO" id="GO:0000785">
    <property type="term" value="C:chromatin"/>
    <property type="evidence" value="ECO:0007669"/>
    <property type="project" value="TreeGrafter"/>
</dbReference>
<dbReference type="FunFam" id="3.30.160.60:FF:000690">
    <property type="entry name" value="Zinc finger protein 354C"/>
    <property type="match status" value="1"/>
</dbReference>
<dbReference type="EMBL" id="JAWWNJ010000148">
    <property type="protein sequence ID" value="KAK6981685.1"/>
    <property type="molecule type" value="Genomic_DNA"/>
</dbReference>
<dbReference type="EMBL" id="JAWWNJ010000020">
    <property type="protein sequence ID" value="KAK7035022.1"/>
    <property type="molecule type" value="Genomic_DNA"/>
</dbReference>
<protein>
    <recommendedName>
        <fullName evidence="10">C2H2-type domain-containing protein</fullName>
    </recommendedName>
</protein>
<dbReference type="PANTHER" id="PTHR14003:SF19">
    <property type="entry name" value="YY2 TRANSCRIPTION FACTOR"/>
    <property type="match status" value="1"/>
</dbReference>
<dbReference type="Gene3D" id="3.30.160.60">
    <property type="entry name" value="Classic Zinc Finger"/>
    <property type="match status" value="2"/>
</dbReference>
<evidence type="ECO:0000256" key="6">
    <source>
        <dbReference type="ARBA" id="ARBA00023015"/>
    </source>
</evidence>
<feature type="non-terminal residue" evidence="11">
    <location>
        <position position="57"/>
    </location>
</feature>
<evidence type="ECO:0000256" key="7">
    <source>
        <dbReference type="ARBA" id="ARBA00023163"/>
    </source>
</evidence>
<dbReference type="GO" id="GO:0005667">
    <property type="term" value="C:transcription regulator complex"/>
    <property type="evidence" value="ECO:0007669"/>
    <property type="project" value="TreeGrafter"/>
</dbReference>
<keyword evidence="2" id="KW-0479">Metal-binding</keyword>
<feature type="domain" description="C2H2-type" evidence="10">
    <location>
        <begin position="32"/>
        <end position="57"/>
    </location>
</feature>
<evidence type="ECO:0000313" key="11">
    <source>
        <dbReference type="EMBL" id="KAK6981685.1"/>
    </source>
</evidence>
<sequence length="57" mass="6507">GRQHVCPTCSKRFNRPSGLKIHINIHTGAKPFHCPDTRCGRAFNVNSNMRRHSRTHA</sequence>
<keyword evidence="3" id="KW-0677">Repeat</keyword>
<dbReference type="Pfam" id="PF00096">
    <property type="entry name" value="zf-C2H2"/>
    <property type="match status" value="2"/>
</dbReference>
<evidence type="ECO:0000256" key="3">
    <source>
        <dbReference type="ARBA" id="ARBA00022737"/>
    </source>
</evidence>
<evidence type="ECO:0000313" key="12">
    <source>
        <dbReference type="EMBL" id="KAK7035022.1"/>
    </source>
</evidence>
<dbReference type="FunFam" id="3.30.160.60:FF:000761">
    <property type="entry name" value="Zinc finger protein 449"/>
    <property type="match status" value="1"/>
</dbReference>
<keyword evidence="13" id="KW-1185">Reference proteome</keyword>
<dbReference type="GO" id="GO:0000978">
    <property type="term" value="F:RNA polymerase II cis-regulatory region sequence-specific DNA binding"/>
    <property type="evidence" value="ECO:0007669"/>
    <property type="project" value="TreeGrafter"/>
</dbReference>
<name>A0AAV9ZH63_9AGAR</name>